<evidence type="ECO:0000313" key="3">
    <source>
        <dbReference type="Proteomes" id="UP001164929"/>
    </source>
</evidence>
<keyword evidence="3" id="KW-1185">Reference proteome</keyword>
<protein>
    <submittedName>
        <fullName evidence="2">Uncharacterized protein</fullName>
    </submittedName>
</protein>
<evidence type="ECO:0000256" key="1">
    <source>
        <dbReference type="SAM" id="MobiDB-lite"/>
    </source>
</evidence>
<reference evidence="2" key="1">
    <citation type="journal article" date="2023" name="Mol. Ecol. Resour.">
        <title>Chromosome-level genome assembly of a triploid poplar Populus alba 'Berolinensis'.</title>
        <authorList>
            <person name="Chen S."/>
            <person name="Yu Y."/>
            <person name="Wang X."/>
            <person name="Wang S."/>
            <person name="Zhang T."/>
            <person name="Zhou Y."/>
            <person name="He R."/>
            <person name="Meng N."/>
            <person name="Wang Y."/>
            <person name="Liu W."/>
            <person name="Liu Z."/>
            <person name="Liu J."/>
            <person name="Guo Q."/>
            <person name="Huang H."/>
            <person name="Sederoff R.R."/>
            <person name="Wang G."/>
            <person name="Qu G."/>
            <person name="Chen S."/>
        </authorList>
    </citation>
    <scope>NUCLEOTIDE SEQUENCE</scope>
    <source>
        <strain evidence="2">SC-2020</strain>
    </source>
</reference>
<gene>
    <name evidence="2" type="ORF">NC653_037906</name>
</gene>
<feature type="region of interest" description="Disordered" evidence="1">
    <location>
        <begin position="82"/>
        <end position="105"/>
    </location>
</feature>
<accession>A0AAD6LGY1</accession>
<dbReference type="AlphaFoldDB" id="A0AAD6LGY1"/>
<name>A0AAD6LGY1_9ROSI</name>
<feature type="region of interest" description="Disordered" evidence="1">
    <location>
        <begin position="1"/>
        <end position="36"/>
    </location>
</feature>
<proteinExistence type="predicted"/>
<organism evidence="2 3">
    <name type="scientific">Populus alba x Populus x berolinensis</name>
    <dbReference type="NCBI Taxonomy" id="444605"/>
    <lineage>
        <taxon>Eukaryota</taxon>
        <taxon>Viridiplantae</taxon>
        <taxon>Streptophyta</taxon>
        <taxon>Embryophyta</taxon>
        <taxon>Tracheophyta</taxon>
        <taxon>Spermatophyta</taxon>
        <taxon>Magnoliopsida</taxon>
        <taxon>eudicotyledons</taxon>
        <taxon>Gunneridae</taxon>
        <taxon>Pentapetalae</taxon>
        <taxon>rosids</taxon>
        <taxon>fabids</taxon>
        <taxon>Malpighiales</taxon>
        <taxon>Salicaceae</taxon>
        <taxon>Saliceae</taxon>
        <taxon>Populus</taxon>
    </lineage>
</organism>
<evidence type="ECO:0000313" key="2">
    <source>
        <dbReference type="EMBL" id="KAJ6959688.1"/>
    </source>
</evidence>
<dbReference type="EMBL" id="JAQIZT010000017">
    <property type="protein sequence ID" value="KAJ6959688.1"/>
    <property type="molecule type" value="Genomic_DNA"/>
</dbReference>
<comment type="caution">
    <text evidence="2">The sequence shown here is derived from an EMBL/GenBank/DDBJ whole genome shotgun (WGS) entry which is preliminary data.</text>
</comment>
<feature type="compositionally biased region" description="Polar residues" evidence="1">
    <location>
        <begin position="128"/>
        <end position="177"/>
    </location>
</feature>
<feature type="region of interest" description="Disordered" evidence="1">
    <location>
        <begin position="127"/>
        <end position="183"/>
    </location>
</feature>
<dbReference type="Proteomes" id="UP001164929">
    <property type="component" value="Chromosome 17"/>
</dbReference>
<feature type="compositionally biased region" description="Polar residues" evidence="1">
    <location>
        <begin position="88"/>
        <end position="105"/>
    </location>
</feature>
<sequence>MRNSKLPPKSFYPSTTESIAVPPVPQEYAPNLSAGPSTTGVLTPELIATLATLLPTNKQSSSSESNQPALGSSIVRPQFSSVAPDRGISSQGWKHDNQVSGNASHLQMGNQFNSQVQVQSQFQPYPSVPNTYSHSATVVPSNSQVQDSTASLSHQSVTSSRPLTNFSMPSQSGQFALSPQPPSIIQKPNHTDTLFSGSGNELFSDPIWDPTICRQRELGAPQSSAAIPTCSFWIWAGHLRGRGLTRISAISQLCSLQPTSCSRYSSSSSRRLLPTQLHTDLEISNEFALIKFGTWRADYASTVFLSRLLFSRNSGEWSPVFLSKWHPSVQNQPLGLAILPVNIKEEVQDQSCLVFGGLGWVDFVCSQFRKCKWVLSPLST</sequence>